<dbReference type="InterPro" id="IPR001845">
    <property type="entry name" value="HTH_ArsR_DNA-bd_dom"/>
</dbReference>
<dbReference type="InterPro" id="IPR036390">
    <property type="entry name" value="WH_DNA-bd_sf"/>
</dbReference>
<dbReference type="Proteomes" id="UP001206128">
    <property type="component" value="Unassembled WGS sequence"/>
</dbReference>
<dbReference type="SUPFAM" id="SSF46785">
    <property type="entry name" value="Winged helix' DNA-binding domain"/>
    <property type="match status" value="1"/>
</dbReference>
<accession>A0AAE3GDA5</accession>
<sequence>MTEETADQPDLAGRVAELERRVAALEGRREPADGQQQRPAGLPDEPLGQLGYQGQVRHPYELEWRISVEPGAVLALPDLPRIDVLAALGHQVRVTVVRLLATEGPQPAAALQAAAGLGSPGQLYHHLKSLTSAGVVEQDKRGSYRIRPAALIPTLVLLTASADIAGQLR</sequence>
<dbReference type="RefSeq" id="WP_253769857.1">
    <property type="nucleotide sequence ID" value="NZ_JAMTCK010000004.1"/>
</dbReference>
<feature type="region of interest" description="Disordered" evidence="1">
    <location>
        <begin position="22"/>
        <end position="51"/>
    </location>
</feature>
<dbReference type="EMBL" id="JAMTCK010000004">
    <property type="protein sequence ID" value="MCP2165264.1"/>
    <property type="molecule type" value="Genomic_DNA"/>
</dbReference>
<evidence type="ECO:0000256" key="1">
    <source>
        <dbReference type="SAM" id="MobiDB-lite"/>
    </source>
</evidence>
<reference evidence="3" key="1">
    <citation type="submission" date="2022-06" db="EMBL/GenBank/DDBJ databases">
        <title>Genomic Encyclopedia of Archaeal and Bacterial Type Strains, Phase II (KMG-II): from individual species to whole genera.</title>
        <authorList>
            <person name="Goeker M."/>
        </authorList>
    </citation>
    <scope>NUCLEOTIDE SEQUENCE</scope>
    <source>
        <strain evidence="3">DSM 43935</strain>
    </source>
</reference>
<feature type="compositionally biased region" description="Basic and acidic residues" evidence="1">
    <location>
        <begin position="22"/>
        <end position="32"/>
    </location>
</feature>
<dbReference type="AlphaFoldDB" id="A0AAE3GDA5"/>
<dbReference type="GO" id="GO:0003700">
    <property type="term" value="F:DNA-binding transcription factor activity"/>
    <property type="evidence" value="ECO:0007669"/>
    <property type="project" value="InterPro"/>
</dbReference>
<organism evidence="3 4">
    <name type="scientific">Goodfellowiella coeruleoviolacea</name>
    <dbReference type="NCBI Taxonomy" id="334858"/>
    <lineage>
        <taxon>Bacteria</taxon>
        <taxon>Bacillati</taxon>
        <taxon>Actinomycetota</taxon>
        <taxon>Actinomycetes</taxon>
        <taxon>Pseudonocardiales</taxon>
        <taxon>Pseudonocardiaceae</taxon>
        <taxon>Goodfellowiella</taxon>
    </lineage>
</organism>
<dbReference type="SMART" id="SM00418">
    <property type="entry name" value="HTH_ARSR"/>
    <property type="match status" value="1"/>
</dbReference>
<feature type="domain" description="HTH arsR-type" evidence="2">
    <location>
        <begin position="83"/>
        <end position="157"/>
    </location>
</feature>
<dbReference type="Gene3D" id="1.10.10.10">
    <property type="entry name" value="Winged helix-like DNA-binding domain superfamily/Winged helix DNA-binding domain"/>
    <property type="match status" value="1"/>
</dbReference>
<comment type="caution">
    <text evidence="3">The sequence shown here is derived from an EMBL/GenBank/DDBJ whole genome shotgun (WGS) entry which is preliminary data.</text>
</comment>
<evidence type="ECO:0000313" key="3">
    <source>
        <dbReference type="EMBL" id="MCP2165264.1"/>
    </source>
</evidence>
<dbReference type="InterPro" id="IPR036388">
    <property type="entry name" value="WH-like_DNA-bd_sf"/>
</dbReference>
<gene>
    <name evidence="3" type="ORF">LX83_002113</name>
</gene>
<evidence type="ECO:0000259" key="2">
    <source>
        <dbReference type="SMART" id="SM00418"/>
    </source>
</evidence>
<protein>
    <submittedName>
        <fullName evidence="3">Helix-turn-helix domain-containing protein</fullName>
    </submittedName>
</protein>
<evidence type="ECO:0000313" key="4">
    <source>
        <dbReference type="Proteomes" id="UP001206128"/>
    </source>
</evidence>
<proteinExistence type="predicted"/>
<dbReference type="Pfam" id="PF12840">
    <property type="entry name" value="HTH_20"/>
    <property type="match status" value="1"/>
</dbReference>
<keyword evidence="4" id="KW-1185">Reference proteome</keyword>
<name>A0AAE3GDA5_9PSEU</name>